<dbReference type="STRING" id="1002809.SSIL_1559"/>
<dbReference type="HOGENOM" id="CLU_173137_0_0_9"/>
<gene>
    <name evidence="3" type="ordered locus">SSIL_1559</name>
</gene>
<evidence type="ECO:0000313" key="3">
    <source>
        <dbReference type="EMBL" id="BAK15982.1"/>
    </source>
</evidence>
<dbReference type="KEGG" id="siv:SSIL_1559"/>
<dbReference type="Pfam" id="PF05979">
    <property type="entry name" value="DUF896"/>
    <property type="match status" value="1"/>
</dbReference>
<comment type="subcellular location">
    <subcellularLocation>
        <location evidence="2">Cytoplasm</location>
    </subcellularLocation>
</comment>
<evidence type="ECO:0000256" key="2">
    <source>
        <dbReference type="HAMAP-Rule" id="MF_01103"/>
    </source>
</evidence>
<protein>
    <recommendedName>
        <fullName evidence="2">UPF0291 protein SSIL_1559</fullName>
    </recommendedName>
</protein>
<dbReference type="PATRIC" id="fig|1002809.3.peg.1574"/>
<dbReference type="PANTHER" id="PTHR37300">
    <property type="entry name" value="UPF0291 PROTEIN CBO2609/CLC_2481"/>
    <property type="match status" value="1"/>
</dbReference>
<dbReference type="PANTHER" id="PTHR37300:SF1">
    <property type="entry name" value="UPF0291 PROTEIN YNZC"/>
    <property type="match status" value="1"/>
</dbReference>
<dbReference type="AlphaFoldDB" id="F2F4J8"/>
<dbReference type="Gene3D" id="1.10.287.540">
    <property type="entry name" value="Helix hairpin bin"/>
    <property type="match status" value="1"/>
</dbReference>
<keyword evidence="1 2" id="KW-0963">Cytoplasm</keyword>
<comment type="similarity">
    <text evidence="2">Belongs to the UPF0291 family.</text>
</comment>
<dbReference type="HAMAP" id="MF_01103">
    <property type="entry name" value="UPF0291"/>
    <property type="match status" value="1"/>
</dbReference>
<proteinExistence type="inferred from homology"/>
<name>F2F4J8_SOLSS</name>
<dbReference type="InterPro" id="IPR009242">
    <property type="entry name" value="DUF896"/>
</dbReference>
<evidence type="ECO:0000256" key="1">
    <source>
        <dbReference type="ARBA" id="ARBA00022490"/>
    </source>
</evidence>
<evidence type="ECO:0000313" key="4">
    <source>
        <dbReference type="Proteomes" id="UP000006691"/>
    </source>
</evidence>
<dbReference type="Proteomes" id="UP000006691">
    <property type="component" value="Chromosome"/>
</dbReference>
<reference evidence="3 4" key="2">
    <citation type="journal article" date="2012" name="J. Biosci. Bioeng.">
        <title>Complete genome sequence and characterization of the N-acylhomoserine lactone-degrading gene of the potato leaf-associated Solibacillus silvestris.</title>
        <authorList>
            <person name="Morohoshi T."/>
            <person name="Tominaga Y."/>
            <person name="Someya N."/>
            <person name="Ikeda T."/>
        </authorList>
    </citation>
    <scope>NUCLEOTIDE SEQUENCE [LARGE SCALE GENOMIC DNA]</scope>
    <source>
        <strain evidence="3 4">StLB046</strain>
    </source>
</reference>
<keyword evidence="4" id="KW-1185">Reference proteome</keyword>
<sequence length="98" mass="11558">MFSSRFFYTFVVGRKKGEIQMLSKEKIARINELSKLAKEGKLTEEQAKERTALRKEYLDTFRSTMRDTIEHVKVIDEEGNDVTPEKLKQIKSQKKFLN</sequence>
<dbReference type="SUPFAM" id="SSF158221">
    <property type="entry name" value="YnzC-like"/>
    <property type="match status" value="1"/>
</dbReference>
<dbReference type="GO" id="GO:0005737">
    <property type="term" value="C:cytoplasm"/>
    <property type="evidence" value="ECO:0007669"/>
    <property type="project" value="UniProtKB-SubCell"/>
</dbReference>
<dbReference type="EMBL" id="AP012157">
    <property type="protein sequence ID" value="BAK15982.1"/>
    <property type="molecule type" value="Genomic_DNA"/>
</dbReference>
<reference evidence="4" key="1">
    <citation type="submission" date="2011-04" db="EMBL/GenBank/DDBJ databases">
        <title>Genome sequence of Solibacillus silvestris StLB046.</title>
        <authorList>
            <person name="Morohoshi T."/>
            <person name="Someya N."/>
            <person name="Ikeda T."/>
        </authorList>
    </citation>
    <scope>NUCLEOTIDE SEQUENCE [LARGE SCALE GENOMIC DNA]</scope>
    <source>
        <strain evidence="4">StLB046</strain>
    </source>
</reference>
<organism evidence="3 4">
    <name type="scientific">Solibacillus silvestris (strain StLB046)</name>
    <name type="common">Bacillus silvestris</name>
    <dbReference type="NCBI Taxonomy" id="1002809"/>
    <lineage>
        <taxon>Bacteria</taxon>
        <taxon>Bacillati</taxon>
        <taxon>Bacillota</taxon>
        <taxon>Bacilli</taxon>
        <taxon>Bacillales</taxon>
        <taxon>Caryophanaceae</taxon>
        <taxon>Solibacillus</taxon>
    </lineage>
</organism>
<dbReference type="eggNOG" id="COG4224">
    <property type="taxonomic scope" value="Bacteria"/>
</dbReference>
<accession>F2F4J8</accession>